<evidence type="ECO:0000256" key="1">
    <source>
        <dbReference type="ARBA" id="ARBA00006464"/>
    </source>
</evidence>
<dbReference type="AlphaFoldDB" id="A0A5S9F416"/>
<dbReference type="GO" id="GO:0016780">
    <property type="term" value="F:phosphotransferase activity, for other substituted phosphate groups"/>
    <property type="evidence" value="ECO:0007669"/>
    <property type="project" value="TreeGrafter"/>
</dbReference>
<protein>
    <submittedName>
        <fullName evidence="4">Putative sugar transferase EpsL</fullName>
    </submittedName>
</protein>
<dbReference type="PANTHER" id="PTHR30576">
    <property type="entry name" value="COLANIC BIOSYNTHESIS UDP-GLUCOSE LIPID CARRIER TRANSFERASE"/>
    <property type="match status" value="1"/>
</dbReference>
<dbReference type="PANTHER" id="PTHR30576:SF8">
    <property type="entry name" value="UNDECAPRENYL-PHOSPHATE GALACTOSE PHOSPHOTRANSFERASE"/>
    <property type="match status" value="1"/>
</dbReference>
<dbReference type="Proteomes" id="UP000326354">
    <property type="component" value="Chromosome"/>
</dbReference>
<feature type="domain" description="Bacterial sugar transferase" evidence="3">
    <location>
        <begin position="7"/>
        <end position="181"/>
    </location>
</feature>
<keyword evidence="2" id="KW-0472">Membrane</keyword>
<comment type="similarity">
    <text evidence="1">Belongs to the bacterial sugar transferase family.</text>
</comment>
<proteinExistence type="inferred from homology"/>
<dbReference type="EMBL" id="AP019860">
    <property type="protein sequence ID" value="BBM84723.1"/>
    <property type="molecule type" value="Genomic_DNA"/>
</dbReference>
<feature type="transmembrane region" description="Helical" evidence="2">
    <location>
        <begin position="12"/>
        <end position="37"/>
    </location>
</feature>
<evidence type="ECO:0000256" key="2">
    <source>
        <dbReference type="SAM" id="Phobius"/>
    </source>
</evidence>
<keyword evidence="5" id="KW-1185">Reference proteome</keyword>
<keyword evidence="2" id="KW-1133">Transmembrane helix</keyword>
<dbReference type="Pfam" id="PF02397">
    <property type="entry name" value="Bac_transf"/>
    <property type="match status" value="1"/>
</dbReference>
<sequence>MFYSKVKRILDLGLATFLLILSIPLLVFIVGIVAVFMGRPILFSQQRVGLRGNIFTIYKFRTMNNKTGANGELLPDHERLTLCGKWMRKLSVDELPQLYNILKGEMSFIGPRPLLVEYLPLYNKEQMRRHDVLPGITGLAQVKGRNAISWEKKFTFDVDYVDNISFALDCKIFFLTFIVLLQTKNVHEGSPTRFMGNNGDKD</sequence>
<keyword evidence="2" id="KW-0812">Transmembrane</keyword>
<accession>A0A5S9F416</accession>
<reference evidence="4 5" key="1">
    <citation type="submission" date="2019-08" db="EMBL/GenBank/DDBJ databases">
        <title>Complete genome sequence of Candidatus Uab amorphum.</title>
        <authorList>
            <person name="Shiratori T."/>
            <person name="Suzuki S."/>
            <person name="Kakizawa Y."/>
            <person name="Ishida K."/>
        </authorList>
    </citation>
    <scope>NUCLEOTIDE SEQUENCE [LARGE SCALE GENOMIC DNA]</scope>
    <source>
        <strain evidence="4 5">SRT547</strain>
    </source>
</reference>
<gene>
    <name evidence="4" type="ORF">UABAM_03084</name>
</gene>
<name>A0A5S9F416_UABAM</name>
<keyword evidence="4" id="KW-0808">Transferase</keyword>
<dbReference type="InterPro" id="IPR003362">
    <property type="entry name" value="Bact_transf"/>
</dbReference>
<organism evidence="4 5">
    <name type="scientific">Uabimicrobium amorphum</name>
    <dbReference type="NCBI Taxonomy" id="2596890"/>
    <lineage>
        <taxon>Bacteria</taxon>
        <taxon>Pseudomonadati</taxon>
        <taxon>Planctomycetota</taxon>
        <taxon>Candidatus Uabimicrobiia</taxon>
        <taxon>Candidatus Uabimicrobiales</taxon>
        <taxon>Candidatus Uabimicrobiaceae</taxon>
        <taxon>Candidatus Uabimicrobium</taxon>
    </lineage>
</organism>
<evidence type="ECO:0000313" key="5">
    <source>
        <dbReference type="Proteomes" id="UP000326354"/>
    </source>
</evidence>
<evidence type="ECO:0000313" key="4">
    <source>
        <dbReference type="EMBL" id="BBM84723.1"/>
    </source>
</evidence>
<dbReference type="RefSeq" id="WP_151968857.1">
    <property type="nucleotide sequence ID" value="NZ_AP019860.1"/>
</dbReference>
<dbReference type="OrthoDB" id="9766874at2"/>
<evidence type="ECO:0000259" key="3">
    <source>
        <dbReference type="Pfam" id="PF02397"/>
    </source>
</evidence>
<dbReference type="KEGG" id="uam:UABAM_03084"/>